<feature type="region of interest" description="Disordered" evidence="1">
    <location>
        <begin position="47"/>
        <end position="187"/>
    </location>
</feature>
<protein>
    <submittedName>
        <fullName evidence="2">Uncharacterized protein</fullName>
    </submittedName>
</protein>
<sequence length="187" mass="20172">MVLGGNYSFTKQVNSIQQLLAFNLITGTEVDIGKIIYSDLVSPPHLVPKPKKGKSQIVTPTLPKSQGPEASEALSKKRNKPKSKKRLTETNVTPPKPTEGSEQSHSGTRKSKPLPEGTATHPQDSGGNKQPIVRDTTSTNPNEGMAKTMSRPEGSLGDKNSGENIPPVDMEPIHTPVDDPLRTDAKY</sequence>
<gene>
    <name evidence="2" type="ORF">Tci_243829</name>
</gene>
<comment type="caution">
    <text evidence="2">The sequence shown here is derived from an EMBL/GenBank/DDBJ whole genome shotgun (WGS) entry which is preliminary data.</text>
</comment>
<reference evidence="2" key="1">
    <citation type="journal article" date="2019" name="Sci. Rep.">
        <title>Draft genome of Tanacetum cinerariifolium, the natural source of mosquito coil.</title>
        <authorList>
            <person name="Yamashiro T."/>
            <person name="Shiraishi A."/>
            <person name="Satake H."/>
            <person name="Nakayama K."/>
        </authorList>
    </citation>
    <scope>NUCLEOTIDE SEQUENCE</scope>
</reference>
<organism evidence="2">
    <name type="scientific">Tanacetum cinerariifolium</name>
    <name type="common">Dalmatian daisy</name>
    <name type="synonym">Chrysanthemum cinerariifolium</name>
    <dbReference type="NCBI Taxonomy" id="118510"/>
    <lineage>
        <taxon>Eukaryota</taxon>
        <taxon>Viridiplantae</taxon>
        <taxon>Streptophyta</taxon>
        <taxon>Embryophyta</taxon>
        <taxon>Tracheophyta</taxon>
        <taxon>Spermatophyta</taxon>
        <taxon>Magnoliopsida</taxon>
        <taxon>eudicotyledons</taxon>
        <taxon>Gunneridae</taxon>
        <taxon>Pentapetalae</taxon>
        <taxon>asterids</taxon>
        <taxon>campanulids</taxon>
        <taxon>Asterales</taxon>
        <taxon>Asteraceae</taxon>
        <taxon>Asteroideae</taxon>
        <taxon>Anthemideae</taxon>
        <taxon>Anthemidinae</taxon>
        <taxon>Tanacetum</taxon>
    </lineage>
</organism>
<name>A0A699GYL9_TANCI</name>
<evidence type="ECO:0000313" key="2">
    <source>
        <dbReference type="EMBL" id="GEW71853.1"/>
    </source>
</evidence>
<feature type="compositionally biased region" description="Basic and acidic residues" evidence="1">
    <location>
        <begin position="176"/>
        <end position="187"/>
    </location>
</feature>
<dbReference type="AlphaFoldDB" id="A0A699GYL9"/>
<proteinExistence type="predicted"/>
<dbReference type="EMBL" id="BKCJ010070713">
    <property type="protein sequence ID" value="GEW71853.1"/>
    <property type="molecule type" value="Genomic_DNA"/>
</dbReference>
<feature type="compositionally biased region" description="Basic residues" evidence="1">
    <location>
        <begin position="76"/>
        <end position="85"/>
    </location>
</feature>
<accession>A0A699GYL9</accession>
<evidence type="ECO:0000256" key="1">
    <source>
        <dbReference type="SAM" id="MobiDB-lite"/>
    </source>
</evidence>